<organism evidence="1 2">
    <name type="scientific">Sphingomonas aerolata</name>
    <dbReference type="NCBI Taxonomy" id="185951"/>
    <lineage>
        <taxon>Bacteria</taxon>
        <taxon>Pseudomonadati</taxon>
        <taxon>Pseudomonadota</taxon>
        <taxon>Alphaproteobacteria</taxon>
        <taxon>Sphingomonadales</taxon>
        <taxon>Sphingomonadaceae</taxon>
        <taxon>Sphingomonas</taxon>
    </lineage>
</organism>
<dbReference type="AlphaFoldDB" id="A0A2T4YV66"/>
<protein>
    <submittedName>
        <fullName evidence="1">Uncharacterized protein</fullName>
    </submittedName>
</protein>
<evidence type="ECO:0000313" key="2">
    <source>
        <dbReference type="Proteomes" id="UP000240996"/>
    </source>
</evidence>
<comment type="caution">
    <text evidence="1">The sequence shown here is derived from an EMBL/GenBank/DDBJ whole genome shotgun (WGS) entry which is preliminary data.</text>
</comment>
<dbReference type="Proteomes" id="UP000240996">
    <property type="component" value="Unassembled WGS sequence"/>
</dbReference>
<keyword evidence="2" id="KW-1185">Reference proteome</keyword>
<proteinExistence type="predicted"/>
<evidence type="ECO:0000313" key="1">
    <source>
        <dbReference type="EMBL" id="PTM47693.1"/>
    </source>
</evidence>
<name>A0A2T4YV66_9SPHN</name>
<reference evidence="1 2" key="1">
    <citation type="submission" date="2018-04" db="EMBL/GenBank/DDBJ databases">
        <title>Genomic Encyclopedia of Type Strains, Phase III (KMG-III): the genomes of soil and plant-associated and newly described type strains.</title>
        <authorList>
            <person name="Whitman W."/>
        </authorList>
    </citation>
    <scope>NUCLEOTIDE SEQUENCE [LARGE SCALE GENOMIC DNA]</scope>
    <source>
        <strain evidence="1 2">NW12</strain>
    </source>
</reference>
<dbReference type="EMBL" id="PZZN01000001">
    <property type="protein sequence ID" value="PTM47693.1"/>
    <property type="molecule type" value="Genomic_DNA"/>
</dbReference>
<accession>A0A2T4YV66</accession>
<dbReference type="RefSeq" id="WP_107930832.1">
    <property type="nucleotide sequence ID" value="NZ_PZZN01000001.1"/>
</dbReference>
<gene>
    <name evidence="1" type="ORF">C8J24_1094</name>
</gene>
<sequence>MTPAALVLAQRKCAVLARRIATLRRAALRTTTPLLIEDDQRELDGLIATIERACDDADALARKQRAAIALALATTGAAPIRRTRPRSG</sequence>